<evidence type="ECO:0000256" key="5">
    <source>
        <dbReference type="ARBA" id="ARBA00023136"/>
    </source>
</evidence>
<feature type="transmembrane region" description="Helical" evidence="6">
    <location>
        <begin position="307"/>
        <end position="324"/>
    </location>
</feature>
<comment type="similarity">
    <text evidence="2">Belongs to the EamA transporter family.</text>
</comment>
<feature type="transmembrane region" description="Helical" evidence="6">
    <location>
        <begin position="250"/>
        <end position="270"/>
    </location>
</feature>
<accession>A0ABX4F848</accession>
<proteinExistence type="inferred from homology"/>
<name>A0ABX4F848_9BORD</name>
<dbReference type="EMBL" id="NEVV01000007">
    <property type="protein sequence ID" value="OZI70514.1"/>
    <property type="molecule type" value="Genomic_DNA"/>
</dbReference>
<feature type="transmembrane region" description="Helical" evidence="6">
    <location>
        <begin position="217"/>
        <end position="238"/>
    </location>
</feature>
<feature type="domain" description="EamA" evidence="7">
    <location>
        <begin position="42"/>
        <end position="174"/>
    </location>
</feature>
<dbReference type="PANTHER" id="PTHR32322:SF2">
    <property type="entry name" value="EAMA DOMAIN-CONTAINING PROTEIN"/>
    <property type="match status" value="1"/>
</dbReference>
<gene>
    <name evidence="8" type="ORF">CAL23_23400</name>
</gene>
<organism evidence="8 9">
    <name type="scientific">Bordetella genomosp. 6</name>
    <dbReference type="NCBI Taxonomy" id="463024"/>
    <lineage>
        <taxon>Bacteria</taxon>
        <taxon>Pseudomonadati</taxon>
        <taxon>Pseudomonadota</taxon>
        <taxon>Betaproteobacteria</taxon>
        <taxon>Burkholderiales</taxon>
        <taxon>Alcaligenaceae</taxon>
        <taxon>Bordetella</taxon>
    </lineage>
</organism>
<dbReference type="Proteomes" id="UP000216524">
    <property type="component" value="Unassembled WGS sequence"/>
</dbReference>
<evidence type="ECO:0000256" key="6">
    <source>
        <dbReference type="SAM" id="Phobius"/>
    </source>
</evidence>
<feature type="transmembrane region" description="Helical" evidence="6">
    <location>
        <begin position="102"/>
        <end position="124"/>
    </location>
</feature>
<protein>
    <submittedName>
        <fullName evidence="8">EamA family transporter</fullName>
    </submittedName>
</protein>
<dbReference type="InterPro" id="IPR000620">
    <property type="entry name" value="EamA_dom"/>
</dbReference>
<feature type="transmembrane region" description="Helical" evidence="6">
    <location>
        <begin position="41"/>
        <end position="62"/>
    </location>
</feature>
<dbReference type="SUPFAM" id="SSF103481">
    <property type="entry name" value="Multidrug resistance efflux transporter EmrE"/>
    <property type="match status" value="2"/>
</dbReference>
<evidence type="ECO:0000256" key="3">
    <source>
        <dbReference type="ARBA" id="ARBA00022692"/>
    </source>
</evidence>
<dbReference type="Gene3D" id="1.10.3730.20">
    <property type="match status" value="1"/>
</dbReference>
<keyword evidence="5 6" id="KW-0472">Membrane</keyword>
<dbReference type="PANTHER" id="PTHR32322">
    <property type="entry name" value="INNER MEMBRANE TRANSPORTER"/>
    <property type="match status" value="1"/>
</dbReference>
<dbReference type="RefSeq" id="WP_080699778.1">
    <property type="nucleotide sequence ID" value="NZ_NEVV01000007.1"/>
</dbReference>
<feature type="transmembrane region" description="Helical" evidence="6">
    <location>
        <begin position="282"/>
        <end position="301"/>
    </location>
</feature>
<feature type="transmembrane region" description="Helical" evidence="6">
    <location>
        <begin position="163"/>
        <end position="183"/>
    </location>
</feature>
<comment type="caution">
    <text evidence="8">The sequence shown here is derived from an EMBL/GenBank/DDBJ whole genome shotgun (WGS) entry which is preliminary data.</text>
</comment>
<evidence type="ECO:0000259" key="7">
    <source>
        <dbReference type="Pfam" id="PF00892"/>
    </source>
</evidence>
<evidence type="ECO:0000313" key="9">
    <source>
        <dbReference type="Proteomes" id="UP000216524"/>
    </source>
</evidence>
<sequence length="346" mass="36860">MPERLVRCCPYQPRRRNPVALHPSSHYVSTAIASPANVGRVYLQLLLVMAAWGVNLVAVKYLTFHMDVQVVAAVRIVVAFVAVSAILLWRLHGVPRLSLRQFGWLACAGLLVVYAHQILLVSALRLTPAANATLIMATSPLFSVVLAAFFYRERLTASRIGGAALGLGGVALVVAGGDGVLASVGRGDVLALCAVIVFVIGGLIIQRVSRALDPLTILWYMYLVGAVTLSAHAALSPATYLASSWTLEPWPWLVVLFSSVIASGVSNLLWNAGIARLGMSRAAMFVNWLPIFGLLAAAVFLGERITALHFAGLACVLSGTWLGLRTAPAPATEQADARRPAPARRA</sequence>
<dbReference type="InterPro" id="IPR050638">
    <property type="entry name" value="AA-Vitamin_Transporters"/>
</dbReference>
<keyword evidence="3 6" id="KW-0812">Transmembrane</keyword>
<feature type="transmembrane region" description="Helical" evidence="6">
    <location>
        <begin position="68"/>
        <end position="90"/>
    </location>
</feature>
<feature type="transmembrane region" description="Helical" evidence="6">
    <location>
        <begin position="130"/>
        <end position="151"/>
    </location>
</feature>
<feature type="domain" description="EamA" evidence="7">
    <location>
        <begin position="186"/>
        <end position="322"/>
    </location>
</feature>
<dbReference type="InterPro" id="IPR037185">
    <property type="entry name" value="EmrE-like"/>
</dbReference>
<feature type="transmembrane region" description="Helical" evidence="6">
    <location>
        <begin position="189"/>
        <end position="205"/>
    </location>
</feature>
<evidence type="ECO:0000256" key="1">
    <source>
        <dbReference type="ARBA" id="ARBA00004141"/>
    </source>
</evidence>
<keyword evidence="9" id="KW-1185">Reference proteome</keyword>
<evidence type="ECO:0000256" key="4">
    <source>
        <dbReference type="ARBA" id="ARBA00022989"/>
    </source>
</evidence>
<evidence type="ECO:0000256" key="2">
    <source>
        <dbReference type="ARBA" id="ARBA00007362"/>
    </source>
</evidence>
<dbReference type="Pfam" id="PF00892">
    <property type="entry name" value="EamA"/>
    <property type="match status" value="2"/>
</dbReference>
<comment type="subcellular location">
    <subcellularLocation>
        <location evidence="1">Membrane</location>
        <topology evidence="1">Multi-pass membrane protein</topology>
    </subcellularLocation>
</comment>
<keyword evidence="4 6" id="KW-1133">Transmembrane helix</keyword>
<evidence type="ECO:0000313" key="8">
    <source>
        <dbReference type="EMBL" id="OZI70514.1"/>
    </source>
</evidence>
<reference evidence="8 9" key="1">
    <citation type="submission" date="2017-05" db="EMBL/GenBank/DDBJ databases">
        <title>Complete and WGS of Bordetella genogroups.</title>
        <authorList>
            <person name="Spilker T."/>
            <person name="Lipuma J."/>
        </authorList>
    </citation>
    <scope>NUCLEOTIDE SEQUENCE [LARGE SCALE GENOMIC DNA]</scope>
    <source>
        <strain evidence="8 9">AU3139</strain>
    </source>
</reference>